<dbReference type="OrthoDB" id="8708724at2"/>
<evidence type="ECO:0000313" key="2">
    <source>
        <dbReference type="EMBL" id="QBE66833.1"/>
    </source>
</evidence>
<protein>
    <recommendedName>
        <fullName evidence="1">Bacteriophage T7 tail fibre protein-like N-terminal domain-containing protein</fullName>
    </recommendedName>
</protein>
<reference evidence="2 3" key="1">
    <citation type="submission" date="2019-02" db="EMBL/GenBank/DDBJ databases">
        <title>Draft Genome Sequences of Six Type Strains of the Genus Massilia.</title>
        <authorList>
            <person name="Miess H."/>
            <person name="Frediansyhah A."/>
            <person name="Gross H."/>
        </authorList>
    </citation>
    <scope>NUCLEOTIDE SEQUENCE [LARGE SCALE GENOMIC DNA]</scope>
    <source>
        <strain evidence="2 3">DSM 17473</strain>
    </source>
</reference>
<name>A0A4V0Z4G2_9BURK</name>
<dbReference type="Pfam" id="PF03906">
    <property type="entry name" value="Phage_T7_tail"/>
    <property type="match status" value="1"/>
</dbReference>
<dbReference type="AlphaFoldDB" id="A0A4V0Z4G2"/>
<keyword evidence="3" id="KW-1185">Reference proteome</keyword>
<evidence type="ECO:0000313" key="3">
    <source>
        <dbReference type="Proteomes" id="UP000290637"/>
    </source>
</evidence>
<dbReference type="KEGG" id="plue:EWM63_30890"/>
<dbReference type="Proteomes" id="UP000290637">
    <property type="component" value="Chromosome"/>
</dbReference>
<gene>
    <name evidence="2" type="ORF">EWM63_30890</name>
</gene>
<proteinExistence type="predicted"/>
<dbReference type="EMBL" id="CP035913">
    <property type="protein sequence ID" value="QBE66833.1"/>
    <property type="molecule type" value="Genomic_DNA"/>
</dbReference>
<dbReference type="InterPro" id="IPR005604">
    <property type="entry name" value="Phage_T7_tail_fibre-like_N"/>
</dbReference>
<accession>A0A4V0Z4G2</accession>
<dbReference type="RefSeq" id="WP_130189940.1">
    <property type="nucleotide sequence ID" value="NZ_CP035913.1"/>
</dbReference>
<organism evidence="2 3">
    <name type="scientific">Pseudoduganella lutea</name>
    <dbReference type="NCBI Taxonomy" id="321985"/>
    <lineage>
        <taxon>Bacteria</taxon>
        <taxon>Pseudomonadati</taxon>
        <taxon>Pseudomonadota</taxon>
        <taxon>Betaproteobacteria</taxon>
        <taxon>Burkholderiales</taxon>
        <taxon>Oxalobacteraceae</taxon>
        <taxon>Telluria group</taxon>
        <taxon>Pseudoduganella</taxon>
    </lineage>
</organism>
<evidence type="ECO:0000259" key="1">
    <source>
        <dbReference type="Pfam" id="PF03906"/>
    </source>
</evidence>
<feature type="domain" description="Bacteriophage T7 tail fibre protein-like N-terminal" evidence="1">
    <location>
        <begin position="2"/>
        <end position="103"/>
    </location>
</feature>
<sequence length="876" mass="91511">MPYSYVLLRGDGTTANFSLPFQYLDKSHITVKVKDAEVPFTWLHSGAIRIDPAPSGKVEIRRTTPKDVAPVNFSDGSVLKESDLDLMTTFVLFCAQEAQDSADLALLQSSLGSTLYKIYQGTKAEPPFVRIDGTELQVGDLYFNTTLSALQVYGVLGWQDAGTTLNGIITKPAGGTPIIAYEGQTKIPVPEGYTPGQGLVFLNGAALTEPDVSITDGANIIFKDPLKALDEVFYEFFSTVQIVEGDVVVGGPGGATTAQNVAFVPSGSLQSTNVQLALMELMNEAPKPSNAIPAPNGLFGSAGTSPEYARADHVHVGGTGGSGEGGAPGYSNGTVYAYQRKAVAPVGSPGDVTVDLTSNTITSPATLASGWLRDIPSGSDPLWVTVASASSNTGTDNISGLEWSEPVMLVKNGTDGLKVATVYIYQRKPTPAAPALPTGTSTYDFATKTLTGVNNGWSTTIPSSAGGKYLYVSTATASSLTDTDAIPTTEWAAAQLMAQDGAAGSDGDDGADGKRGTVNIATSTTGSVWSNSVANSALSSAGYGAPQNRDVVTLYNTSANYSETRFYSNGSWLALNAYINGNMLVTGTLSADKIDGGTITGSGINIANGNFSVRRTDGWAFIRELSGINATFDNTSNGAVRPLTVSTGNFGNHCGIYVTAKNKSATGHGIQSRATSSNGVVSSGIVGAANGYDFYADGDGVNYGPFTGAHDVLMAKDKIAEPGDILIDLQCVARSNISNTIFEVERSSEPYQRAAMGALVMFRGELSEAVPAAFLGERGLNEKGEITVARLASYDSVKHDYWLGSANALGEGQINVCGENGNIEAGDFIVTSSIPGKGMRQGDDLLRSYTVARARETVTFDSPTEVKQVACIYVCG</sequence>